<accession>A0A8T0K8E3</accession>
<dbReference type="EMBL" id="JABFOF010000006">
    <property type="protein sequence ID" value="KAG2395896.1"/>
    <property type="molecule type" value="Genomic_DNA"/>
</dbReference>
<organism evidence="1 2">
    <name type="scientific">Phaseolus angularis</name>
    <name type="common">Azuki bean</name>
    <name type="synonym">Vigna angularis</name>
    <dbReference type="NCBI Taxonomy" id="3914"/>
    <lineage>
        <taxon>Eukaryota</taxon>
        <taxon>Viridiplantae</taxon>
        <taxon>Streptophyta</taxon>
        <taxon>Embryophyta</taxon>
        <taxon>Tracheophyta</taxon>
        <taxon>Spermatophyta</taxon>
        <taxon>Magnoliopsida</taxon>
        <taxon>eudicotyledons</taxon>
        <taxon>Gunneridae</taxon>
        <taxon>Pentapetalae</taxon>
        <taxon>rosids</taxon>
        <taxon>fabids</taxon>
        <taxon>Fabales</taxon>
        <taxon>Fabaceae</taxon>
        <taxon>Papilionoideae</taxon>
        <taxon>50 kb inversion clade</taxon>
        <taxon>NPAAA clade</taxon>
        <taxon>indigoferoid/millettioid clade</taxon>
        <taxon>Phaseoleae</taxon>
        <taxon>Vigna</taxon>
    </lineage>
</organism>
<evidence type="ECO:0000313" key="1">
    <source>
        <dbReference type="EMBL" id="KAG2395896.1"/>
    </source>
</evidence>
<proteinExistence type="predicted"/>
<dbReference type="Proteomes" id="UP000743370">
    <property type="component" value="Unassembled WGS sequence"/>
</dbReference>
<gene>
    <name evidence="1" type="ORF">HKW66_Vig0067280</name>
</gene>
<comment type="caution">
    <text evidence="1">The sequence shown here is derived from an EMBL/GenBank/DDBJ whole genome shotgun (WGS) entry which is preliminary data.</text>
</comment>
<dbReference type="PANTHER" id="PTHR36806">
    <property type="entry name" value="ADENINE PHOSPHORIBOSYLTRANSFERASE"/>
    <property type="match status" value="1"/>
</dbReference>
<name>A0A8T0K8E3_PHAAN</name>
<dbReference type="AlphaFoldDB" id="A0A8T0K8E3"/>
<reference evidence="1 2" key="1">
    <citation type="submission" date="2020-05" db="EMBL/GenBank/DDBJ databases">
        <title>Vigna angularis (adzuki bean) Var. LongXiaoDou No. 4 denovo assembly.</title>
        <authorList>
            <person name="Xiang H."/>
        </authorList>
    </citation>
    <scope>NUCLEOTIDE SEQUENCE [LARGE SCALE GENOMIC DNA]</scope>
    <source>
        <tissue evidence="1">Leaf</tissue>
    </source>
</reference>
<protein>
    <submittedName>
        <fullName evidence="1">Uncharacterized protein</fullName>
    </submittedName>
</protein>
<sequence length="219" mass="24943">MATVRSNSITVFFVVFILFATAPFPSQSISFSSYFRYRDLFSLSHSLLIGVANLRASRGDVVGADRARAIANSLDRGTVFGFAKLLWTWSWTDFRFPASSSKRFAKINVFIYVKKMAPLKNSDQNTEKKFNVFNFITKRSCMLLYNLVICGYYVSDEFEHVEWQGVMREMGETFQKEVVEGGLIRDCLELSNNDLKALVQVVKDLLLQFFPVGGKDSDL</sequence>
<evidence type="ECO:0000313" key="2">
    <source>
        <dbReference type="Proteomes" id="UP000743370"/>
    </source>
</evidence>